<evidence type="ECO:0000313" key="2">
    <source>
        <dbReference type="EMBL" id="SUX26226.1"/>
    </source>
</evidence>
<sequence>MPRINQISITQNEFLSLIEEAKLTKNEFCALVGCKENIYYSWIKKKQIPFYVKIILDYAIEFNKIKAYSGEKLNLIEENRALKKQLAIKKEIDVFLQEEKEEHLTKQEFNDLIAKCGYQSYQALANFLDIHIQTIIFWNKTNKYPKYLKQLLEWLIYIREFESNHLLNNFINDNNIKNTHFQTMETIKKENEKLKEKLENCKMMKKMLKEKLLVE</sequence>
<accession>A0A381EGY2</accession>
<gene>
    <name evidence="2" type="ORF">NCTC12264_00447</name>
</gene>
<protein>
    <recommendedName>
        <fullName evidence="4">Bacteriophage CI repressor</fullName>
    </recommendedName>
</protein>
<evidence type="ECO:0000313" key="3">
    <source>
        <dbReference type="Proteomes" id="UP000254161"/>
    </source>
</evidence>
<organism evidence="2 3">
    <name type="scientific">Campylobacter upsaliensis</name>
    <dbReference type="NCBI Taxonomy" id="28080"/>
    <lineage>
        <taxon>Bacteria</taxon>
        <taxon>Pseudomonadati</taxon>
        <taxon>Campylobacterota</taxon>
        <taxon>Epsilonproteobacteria</taxon>
        <taxon>Campylobacterales</taxon>
        <taxon>Campylobacteraceae</taxon>
        <taxon>Campylobacter</taxon>
    </lineage>
</organism>
<evidence type="ECO:0000256" key="1">
    <source>
        <dbReference type="SAM" id="Coils"/>
    </source>
</evidence>
<dbReference type="Proteomes" id="UP000254161">
    <property type="component" value="Unassembled WGS sequence"/>
</dbReference>
<proteinExistence type="predicted"/>
<keyword evidence="1" id="KW-0175">Coiled coil</keyword>
<dbReference type="EMBL" id="UFUZ01000001">
    <property type="protein sequence ID" value="SUX26226.1"/>
    <property type="molecule type" value="Genomic_DNA"/>
</dbReference>
<name>A0A381EGY2_CAMUP</name>
<dbReference type="AlphaFoldDB" id="A0A381EGY2"/>
<reference evidence="2 3" key="1">
    <citation type="submission" date="2018-06" db="EMBL/GenBank/DDBJ databases">
        <authorList>
            <consortium name="Pathogen Informatics"/>
            <person name="Doyle S."/>
        </authorList>
    </citation>
    <scope>NUCLEOTIDE SEQUENCE [LARGE SCALE GENOMIC DNA]</scope>
    <source>
        <strain evidence="2 3">NCTC12264</strain>
    </source>
</reference>
<evidence type="ECO:0008006" key="4">
    <source>
        <dbReference type="Google" id="ProtNLM"/>
    </source>
</evidence>
<feature type="coiled-coil region" evidence="1">
    <location>
        <begin position="177"/>
        <end position="211"/>
    </location>
</feature>